<feature type="chain" id="PRO_5026668913" evidence="1">
    <location>
        <begin position="24"/>
        <end position="97"/>
    </location>
</feature>
<dbReference type="EMBL" id="WNLA01000023">
    <property type="protein sequence ID" value="MTW05328.1"/>
    <property type="molecule type" value="Genomic_DNA"/>
</dbReference>
<dbReference type="Proteomes" id="UP000484015">
    <property type="component" value="Unassembled WGS sequence"/>
</dbReference>
<dbReference type="AlphaFoldDB" id="A0A6L6Q7Y9"/>
<protein>
    <submittedName>
        <fullName evidence="3">PEP-CTERM sorting domain-containing protein</fullName>
    </submittedName>
</protein>
<dbReference type="InterPro" id="IPR013424">
    <property type="entry name" value="Ice-binding_C"/>
</dbReference>
<evidence type="ECO:0000313" key="3">
    <source>
        <dbReference type="EMBL" id="MTW05328.1"/>
    </source>
</evidence>
<comment type="caution">
    <text evidence="3">The sequence shown here is derived from an EMBL/GenBank/DDBJ whole genome shotgun (WGS) entry which is preliminary data.</text>
</comment>
<feature type="signal peptide" evidence="1">
    <location>
        <begin position="1"/>
        <end position="23"/>
    </location>
</feature>
<organism evidence="3 4">
    <name type="scientific">Pseudoduganella ginsengisoli</name>
    <dbReference type="NCBI Taxonomy" id="1462440"/>
    <lineage>
        <taxon>Bacteria</taxon>
        <taxon>Pseudomonadati</taxon>
        <taxon>Pseudomonadota</taxon>
        <taxon>Betaproteobacteria</taxon>
        <taxon>Burkholderiales</taxon>
        <taxon>Oxalobacteraceae</taxon>
        <taxon>Telluria group</taxon>
        <taxon>Pseudoduganella</taxon>
    </lineage>
</organism>
<evidence type="ECO:0000313" key="4">
    <source>
        <dbReference type="Proteomes" id="UP000484015"/>
    </source>
</evidence>
<keyword evidence="1" id="KW-0732">Signal</keyword>
<dbReference type="Pfam" id="PF07589">
    <property type="entry name" value="PEP-CTERM"/>
    <property type="match status" value="1"/>
</dbReference>
<evidence type="ECO:0000259" key="2">
    <source>
        <dbReference type="Pfam" id="PF07589"/>
    </source>
</evidence>
<dbReference type="RefSeq" id="WP_155441680.1">
    <property type="nucleotide sequence ID" value="NZ_WNLA01000023.1"/>
</dbReference>
<proteinExistence type="predicted"/>
<sequence>MHTVLKKALLLATLLAAARHAAAVEILAAPAQPSTDDTYLLALADAAVTASPAPPDISNPSPVPEPPVYIMLLVGVGLLGLVARRETVPPVFRADPD</sequence>
<reference evidence="3 4" key="1">
    <citation type="submission" date="2019-11" db="EMBL/GenBank/DDBJ databases">
        <title>Type strains purchased from KCTC, JCM and DSMZ.</title>
        <authorList>
            <person name="Lu H."/>
        </authorList>
    </citation>
    <scope>NUCLEOTIDE SEQUENCE [LARGE SCALE GENOMIC DNA]</scope>
    <source>
        <strain evidence="3 4">KCTC 42409</strain>
    </source>
</reference>
<evidence type="ECO:0000256" key="1">
    <source>
        <dbReference type="SAM" id="SignalP"/>
    </source>
</evidence>
<name>A0A6L6Q7Y9_9BURK</name>
<keyword evidence="4" id="KW-1185">Reference proteome</keyword>
<gene>
    <name evidence="3" type="ORF">GM668_24925</name>
</gene>
<dbReference type="NCBIfam" id="TIGR02595">
    <property type="entry name" value="PEP_CTERM"/>
    <property type="match status" value="1"/>
</dbReference>
<accession>A0A6L6Q7Y9</accession>
<feature type="domain" description="Ice-binding protein C-terminal" evidence="2">
    <location>
        <begin position="62"/>
        <end position="85"/>
    </location>
</feature>